<dbReference type="InterPro" id="IPR002543">
    <property type="entry name" value="FtsK_dom"/>
</dbReference>
<sequence length="1064" mass="115769">MTTEAPVSTTSTGAAYARHGHAVEELAVSVSERVTAEVSARWVEPTAPVKEIRNRYAAERQGIAAVFARMRDGLKRYDVTLEEWSSSTTTSVTPEQLLREMTAFAEALEKSKRPFLAVKRLEQQKEFFAAAEKIQQTHADVLETLRRRENDAIVAAHQTAFNSWLAAVSRDADAIEASVRGDIERLRAEEPNHAAPAWRSPSRADREGVPQPIVEVGRVGLTDWHFDAVHSIWDEKTTDITRTVNWSASGLGLDFPLALDLDSLGGFVTGSRELVESAVVQLLSLLPPGMLSVQAVDPVGLGESLNFLYGLNEAGDKVLGDAVWTTAEQAARLLVELEKHVTFVTQKYLQGQHSTLTEYNLAAGEVAEPYRVVLLYDFPAMFTRDGTSWDEESMTRLRKLAGVGRRSGLYFFAVSSTAPTGSSALSELVALYPQSTFGARTSAPSADRVDSMTLDWSFAPVGAPDREARDDVFSRVLRGLDSQESTKVEPSRIAELARAHEAKMHARGVSADLALADPADASTWWRGSSEKGITSRFGRMGASGVAEVAFNSKMESSALIGGRVGSGKSFLLHSIVMDLITQYSPDELELYLIDLKEGVEFKGYADARLPHARTIAIESNREFAVSVLTSLDREITRRGELFKGTSGTTVDLDAYRSQTGLALPRVLLVIDEFHKLFEREDSLRREAEALLERLIKEGRAFGVHVILGSQSIALVGSAFRSVAGQIYYRLVLASSEEDSRILLGEGNPDAQLLSRAGEGIINKQAGLREANDRFQAAFWDPDHRARILTDLRARADAAGFAAEPVVFEGQASVSADSLSADELRRSNPNGSLSLPAGATMTLDPATQVVLERAPGANLLIIDDEGVDTLAISAAALRAVGIDVLFGDFGAFGSSHEPVKDSLADLGVTMASQRALPSLLEALVTELDRRIALGSYSEPARVLMLAGFHRARDFSPESVYDEGSSSRALQRLLKDGPEFGVFTIAQVDRPAALERRLSSEALREFGQKLLCTMSAQDSRHLIETDAASNLKVSEVILDDYDGATSTVLRKLSFPGVAWLEDQRVG</sequence>
<dbReference type="Proteomes" id="UP000280008">
    <property type="component" value="Unassembled WGS sequence"/>
</dbReference>
<dbReference type="InterPro" id="IPR050206">
    <property type="entry name" value="FtsK/SpoIIIE/SftA"/>
</dbReference>
<dbReference type="PANTHER" id="PTHR22683:SF41">
    <property type="entry name" value="DNA TRANSLOCASE FTSK"/>
    <property type="match status" value="1"/>
</dbReference>
<feature type="binding site" evidence="3">
    <location>
        <begin position="562"/>
        <end position="569"/>
    </location>
    <ligand>
        <name>ATP</name>
        <dbReference type="ChEBI" id="CHEBI:30616"/>
    </ligand>
</feature>
<dbReference type="SUPFAM" id="SSF52540">
    <property type="entry name" value="P-loop containing nucleoside triphosphate hydrolases"/>
    <property type="match status" value="1"/>
</dbReference>
<evidence type="ECO:0000256" key="1">
    <source>
        <dbReference type="ARBA" id="ARBA00022741"/>
    </source>
</evidence>
<dbReference type="InterPro" id="IPR027417">
    <property type="entry name" value="P-loop_NTPase"/>
</dbReference>
<dbReference type="PANTHER" id="PTHR22683">
    <property type="entry name" value="SPORULATION PROTEIN RELATED"/>
    <property type="match status" value="1"/>
</dbReference>
<dbReference type="AlphaFoldDB" id="A0A495IJY0"/>
<evidence type="ECO:0000313" key="5">
    <source>
        <dbReference type="EMBL" id="RKR76283.1"/>
    </source>
</evidence>
<organism evidence="5 6">
    <name type="scientific">Frondihabitans australicus</name>
    <dbReference type="NCBI Taxonomy" id="386892"/>
    <lineage>
        <taxon>Bacteria</taxon>
        <taxon>Bacillati</taxon>
        <taxon>Actinomycetota</taxon>
        <taxon>Actinomycetes</taxon>
        <taxon>Micrococcales</taxon>
        <taxon>Microbacteriaceae</taxon>
        <taxon>Frondihabitans</taxon>
    </lineage>
</organism>
<evidence type="ECO:0000256" key="2">
    <source>
        <dbReference type="ARBA" id="ARBA00022840"/>
    </source>
</evidence>
<comment type="caution">
    <text evidence="5">The sequence shown here is derived from an EMBL/GenBank/DDBJ whole genome shotgun (WGS) entry which is preliminary data.</text>
</comment>
<gene>
    <name evidence="5" type="ORF">C8E83_3450</name>
</gene>
<dbReference type="EMBL" id="RBKS01000001">
    <property type="protein sequence ID" value="RKR76283.1"/>
    <property type="molecule type" value="Genomic_DNA"/>
</dbReference>
<accession>A0A495IJY0</accession>
<dbReference type="PROSITE" id="PS50901">
    <property type="entry name" value="FTSK"/>
    <property type="match status" value="1"/>
</dbReference>
<evidence type="ECO:0000313" key="6">
    <source>
        <dbReference type="Proteomes" id="UP000280008"/>
    </source>
</evidence>
<dbReference type="GO" id="GO:0003677">
    <property type="term" value="F:DNA binding"/>
    <property type="evidence" value="ECO:0007669"/>
    <property type="project" value="InterPro"/>
</dbReference>
<keyword evidence="1 3" id="KW-0547">Nucleotide-binding</keyword>
<dbReference type="Gene3D" id="3.40.50.300">
    <property type="entry name" value="P-loop containing nucleotide triphosphate hydrolases"/>
    <property type="match status" value="3"/>
</dbReference>
<dbReference type="Pfam" id="PF01580">
    <property type="entry name" value="FtsK_SpoIIIE"/>
    <property type="match status" value="1"/>
</dbReference>
<evidence type="ECO:0000256" key="3">
    <source>
        <dbReference type="PROSITE-ProRule" id="PRU00289"/>
    </source>
</evidence>
<feature type="domain" description="FtsK" evidence="4">
    <location>
        <begin position="545"/>
        <end position="741"/>
    </location>
</feature>
<reference evidence="5 6" key="1">
    <citation type="submission" date="2018-10" db="EMBL/GenBank/DDBJ databases">
        <title>Sequencing the genomes of 1000 actinobacteria strains.</title>
        <authorList>
            <person name="Klenk H.-P."/>
        </authorList>
    </citation>
    <scope>NUCLEOTIDE SEQUENCE [LARGE SCALE GENOMIC DNA]</scope>
    <source>
        <strain evidence="5 6">DSM 17894</strain>
    </source>
</reference>
<evidence type="ECO:0000259" key="4">
    <source>
        <dbReference type="PROSITE" id="PS50901"/>
    </source>
</evidence>
<keyword evidence="2 3" id="KW-0067">ATP-binding</keyword>
<proteinExistence type="predicted"/>
<name>A0A495IJY0_9MICO</name>
<keyword evidence="6" id="KW-1185">Reference proteome</keyword>
<protein>
    <submittedName>
        <fullName evidence="5">FtsK/SpoIIIE family protein</fullName>
    </submittedName>
</protein>
<dbReference type="GO" id="GO:0005524">
    <property type="term" value="F:ATP binding"/>
    <property type="evidence" value="ECO:0007669"/>
    <property type="project" value="UniProtKB-UniRule"/>
</dbReference>